<dbReference type="Gene3D" id="3.20.20.30">
    <property type="entry name" value="Luciferase-like domain"/>
    <property type="match status" value="1"/>
</dbReference>
<evidence type="ECO:0000256" key="4">
    <source>
        <dbReference type="ARBA" id="ARBA00023033"/>
    </source>
</evidence>
<dbReference type="AlphaFoldDB" id="A0A0L8BZY6"/>
<dbReference type="PANTHER" id="PTHR30011:SF16">
    <property type="entry name" value="C2H2 FINGER DOMAIN TRANSCRIPTION FACTOR (EUROFUNG)-RELATED"/>
    <property type="match status" value="1"/>
</dbReference>
<dbReference type="PATRIC" id="fig|106592.7.peg.4646"/>
<dbReference type="Proteomes" id="UP000037425">
    <property type="component" value="Unassembled WGS sequence"/>
</dbReference>
<proteinExistence type="predicted"/>
<evidence type="ECO:0000256" key="2">
    <source>
        <dbReference type="ARBA" id="ARBA00022643"/>
    </source>
</evidence>
<dbReference type="PANTHER" id="PTHR30011">
    <property type="entry name" value="ALKANESULFONATE MONOOXYGENASE-RELATED"/>
    <property type="match status" value="1"/>
</dbReference>
<dbReference type="GO" id="GO:0004497">
    <property type="term" value="F:monooxygenase activity"/>
    <property type="evidence" value="ECO:0007669"/>
    <property type="project" value="UniProtKB-KW"/>
</dbReference>
<accession>A0A0L8BZY6</accession>
<organism evidence="5 6">
    <name type="scientific">Ensifer adhaerens</name>
    <name type="common">Sinorhizobium morelense</name>
    <dbReference type="NCBI Taxonomy" id="106592"/>
    <lineage>
        <taxon>Bacteria</taxon>
        <taxon>Pseudomonadati</taxon>
        <taxon>Pseudomonadota</taxon>
        <taxon>Alphaproteobacteria</taxon>
        <taxon>Hyphomicrobiales</taxon>
        <taxon>Rhizobiaceae</taxon>
        <taxon>Sinorhizobium/Ensifer group</taxon>
        <taxon>Ensifer</taxon>
    </lineage>
</organism>
<evidence type="ECO:0000313" key="5">
    <source>
        <dbReference type="EMBL" id="KOF20110.1"/>
    </source>
</evidence>
<keyword evidence="2" id="KW-0288">FMN</keyword>
<sequence>MLAGSLISPLIARFARENGIDPDGFDPDAILEAERFVPDPNRLQAVGMGLGLLDLLRHEKLTARQAVRRSEGHHRLLLGTPEEVADAIIDLWADGTVDGYTLQPPRAPDDIEEFIDKVVPILQDRGVYRSRYEERTVRERYGLPYPP</sequence>
<gene>
    <name evidence="5" type="ORF">AC244_09425</name>
</gene>
<dbReference type="GO" id="GO:0016705">
    <property type="term" value="F:oxidoreductase activity, acting on paired donors, with incorporation or reduction of molecular oxygen"/>
    <property type="evidence" value="ECO:0007669"/>
    <property type="project" value="InterPro"/>
</dbReference>
<keyword evidence="1" id="KW-0285">Flavoprotein</keyword>
<dbReference type="InterPro" id="IPR036661">
    <property type="entry name" value="Luciferase-like_sf"/>
</dbReference>
<evidence type="ECO:0000256" key="1">
    <source>
        <dbReference type="ARBA" id="ARBA00022630"/>
    </source>
</evidence>
<protein>
    <recommendedName>
        <fullName evidence="7">Luciferase-like monooxygenase</fullName>
    </recommendedName>
</protein>
<keyword evidence="3" id="KW-0560">Oxidoreductase</keyword>
<evidence type="ECO:0000313" key="6">
    <source>
        <dbReference type="Proteomes" id="UP000037425"/>
    </source>
</evidence>
<dbReference type="SUPFAM" id="SSF51679">
    <property type="entry name" value="Bacterial luciferase-like"/>
    <property type="match status" value="1"/>
</dbReference>
<reference evidence="6" key="1">
    <citation type="submission" date="2015-07" db="EMBL/GenBank/DDBJ databases">
        <title>Whole genome sequence of an Ensifer adhaerens strain isolated from a cave pool in the Wind Cave National Park.</title>
        <authorList>
            <person name="Eng W.W.H."/>
            <person name="Gan H.M."/>
            <person name="Barton H.A."/>
            <person name="Savka M.A."/>
        </authorList>
    </citation>
    <scope>NUCLEOTIDE SEQUENCE [LARGE SCALE GENOMIC DNA]</scope>
    <source>
        <strain evidence="6">SD006</strain>
    </source>
</reference>
<evidence type="ECO:0000256" key="3">
    <source>
        <dbReference type="ARBA" id="ARBA00023002"/>
    </source>
</evidence>
<name>A0A0L8BZY6_ENSAD</name>
<dbReference type="InterPro" id="IPR051260">
    <property type="entry name" value="Diverse_substr_monoxygenases"/>
</dbReference>
<keyword evidence="4" id="KW-0503">Monooxygenase</keyword>
<dbReference type="EMBL" id="LGAP01000003">
    <property type="protein sequence ID" value="KOF20110.1"/>
    <property type="molecule type" value="Genomic_DNA"/>
</dbReference>
<comment type="caution">
    <text evidence="5">The sequence shown here is derived from an EMBL/GenBank/DDBJ whole genome shotgun (WGS) entry which is preliminary data.</text>
</comment>
<evidence type="ECO:0008006" key="7">
    <source>
        <dbReference type="Google" id="ProtNLM"/>
    </source>
</evidence>